<accession>A0A172QRE0</accession>
<feature type="domain" description="Right handed beta helix" evidence="1">
    <location>
        <begin position="84"/>
        <end position="266"/>
    </location>
</feature>
<dbReference type="InterPro" id="IPR011050">
    <property type="entry name" value="Pectin_lyase_fold/virulence"/>
</dbReference>
<dbReference type="OrthoDB" id="3333873at2"/>
<evidence type="ECO:0000259" key="1">
    <source>
        <dbReference type="Pfam" id="PF13229"/>
    </source>
</evidence>
<dbReference type="KEGG" id="ccjz:ccrud_02855"/>
<dbReference type="Gene3D" id="2.160.20.10">
    <property type="entry name" value="Single-stranded right-handed beta-helix, Pectin lyase-like"/>
    <property type="match status" value="1"/>
</dbReference>
<dbReference type="InterPro" id="IPR039448">
    <property type="entry name" value="Beta_helix"/>
</dbReference>
<reference evidence="2 3" key="1">
    <citation type="submission" date="2016-05" db="EMBL/GenBank/DDBJ databases">
        <title>Complete genome sequence of Corynebacterium crudilactis, a new Corynebacterium species isolated from raw cow's milk.</title>
        <authorList>
            <person name="Christian R."/>
            <person name="Zimmermann J."/>
            <person name="Lipski A."/>
            <person name="Kalinowski J."/>
        </authorList>
    </citation>
    <scope>NUCLEOTIDE SEQUENCE [LARGE SCALE GENOMIC DNA]</scope>
    <source>
        <strain evidence="2 3">JZ16</strain>
    </source>
</reference>
<dbReference type="Proteomes" id="UP000076929">
    <property type="component" value="Chromosome"/>
</dbReference>
<organism evidence="2 3">
    <name type="scientific">Corynebacterium crudilactis</name>
    <dbReference type="NCBI Taxonomy" id="1652495"/>
    <lineage>
        <taxon>Bacteria</taxon>
        <taxon>Bacillati</taxon>
        <taxon>Actinomycetota</taxon>
        <taxon>Actinomycetes</taxon>
        <taxon>Mycobacteriales</taxon>
        <taxon>Corynebacteriaceae</taxon>
        <taxon>Corynebacterium</taxon>
    </lineage>
</organism>
<dbReference type="EMBL" id="CP015622">
    <property type="protein sequence ID" value="ANE03254.1"/>
    <property type="molecule type" value="Genomic_DNA"/>
</dbReference>
<dbReference type="InterPro" id="IPR012334">
    <property type="entry name" value="Pectin_lyas_fold"/>
</dbReference>
<dbReference type="AlphaFoldDB" id="A0A172QRE0"/>
<proteinExistence type="predicted"/>
<dbReference type="STRING" id="1652495.ccrud_02855"/>
<keyword evidence="3" id="KW-1185">Reference proteome</keyword>
<evidence type="ECO:0000313" key="3">
    <source>
        <dbReference type="Proteomes" id="UP000076929"/>
    </source>
</evidence>
<sequence length="352" mass="37553">MSMKRVGPHPQPSPVELEPGDILEIDNDLTGLLTVIAHGDAENRVLIRPVNKENSLKLDGLVLLNPCHVTVSDLNIETTDSHDGILVWATQESRDIRLERLAIKGAKNGIAIGTDLPGGLREVVVDSCLVRDCFLQGILCFGPQHPNHGLHDVKITKCRVEGTRGDPRLADQHSGSGIILGSVDGGEITECHAEGNGAGCVATEGPEGIFVYDCRRVRISRCASKSNRTGGPVDGGGFGIDIRCEDCSIEDCDAVDNDGAGILVWNLPGMIGGGHLLRGNRLSNNCQRTIWHGEITVTPSAGHVEISTNTIKSKANIGGILRGIGAKNTKLKNNVYLQSAAPEITECQMPQH</sequence>
<dbReference type="SUPFAM" id="SSF51126">
    <property type="entry name" value="Pectin lyase-like"/>
    <property type="match status" value="1"/>
</dbReference>
<protein>
    <recommendedName>
        <fullName evidence="1">Right handed beta helix domain-containing protein</fullName>
    </recommendedName>
</protein>
<dbReference type="RefSeq" id="WP_066564586.1">
    <property type="nucleotide sequence ID" value="NZ_CP015622.1"/>
</dbReference>
<dbReference type="Pfam" id="PF13229">
    <property type="entry name" value="Beta_helix"/>
    <property type="match status" value="1"/>
</dbReference>
<evidence type="ECO:0000313" key="2">
    <source>
        <dbReference type="EMBL" id="ANE03254.1"/>
    </source>
</evidence>
<gene>
    <name evidence="2" type="ORF">ccrud_02855</name>
</gene>
<dbReference type="SMART" id="SM00710">
    <property type="entry name" value="PbH1"/>
    <property type="match status" value="6"/>
</dbReference>
<dbReference type="InterPro" id="IPR006626">
    <property type="entry name" value="PbH1"/>
</dbReference>
<name>A0A172QRE0_9CORY</name>